<comment type="subcellular location">
    <subcellularLocation>
        <location evidence="1">Cytoplasm</location>
        <location evidence="1">Cytosol</location>
    </subcellularLocation>
</comment>
<dbReference type="Gene3D" id="1.20.120.340">
    <property type="entry name" value="Flagellar protein FliS"/>
    <property type="match status" value="1"/>
</dbReference>
<dbReference type="PANTHER" id="PTHR34773">
    <property type="entry name" value="FLAGELLAR SECRETION CHAPERONE FLIS"/>
    <property type="match status" value="1"/>
</dbReference>
<comment type="similarity">
    <text evidence="2">Belongs to the FliS family.</text>
</comment>
<evidence type="ECO:0000256" key="1">
    <source>
        <dbReference type="ARBA" id="ARBA00004514"/>
    </source>
</evidence>
<accession>A0A7Y9S2V1</accession>
<keyword evidence="7" id="KW-1185">Reference proteome</keyword>
<keyword evidence="3" id="KW-0963">Cytoplasm</keyword>
<dbReference type="CDD" id="cd16098">
    <property type="entry name" value="FliS"/>
    <property type="match status" value="1"/>
</dbReference>
<evidence type="ECO:0000313" key="6">
    <source>
        <dbReference type="EMBL" id="NYG58704.1"/>
    </source>
</evidence>
<keyword evidence="5" id="KW-0143">Chaperone</keyword>
<dbReference type="InterPro" id="IPR036584">
    <property type="entry name" value="FliS_sf"/>
</dbReference>
<comment type="caution">
    <text evidence="6">The sequence shown here is derived from an EMBL/GenBank/DDBJ whole genome shotgun (WGS) entry which is preliminary data.</text>
</comment>
<reference evidence="6 7" key="1">
    <citation type="submission" date="2020-07" db="EMBL/GenBank/DDBJ databases">
        <title>Sequencing the genomes of 1000 actinobacteria strains.</title>
        <authorList>
            <person name="Klenk H.-P."/>
        </authorList>
    </citation>
    <scope>NUCLEOTIDE SEQUENCE [LARGE SCALE GENOMIC DNA]</scope>
    <source>
        <strain evidence="6 7">DSM 23819</strain>
    </source>
</reference>
<evidence type="ECO:0000256" key="5">
    <source>
        <dbReference type="ARBA" id="ARBA00023186"/>
    </source>
</evidence>
<dbReference type="SUPFAM" id="SSF101116">
    <property type="entry name" value="Flagellar export chaperone FliS"/>
    <property type="match status" value="1"/>
</dbReference>
<proteinExistence type="inferred from homology"/>
<keyword evidence="6" id="KW-0282">Flagellum</keyword>
<gene>
    <name evidence="6" type="ORF">BJ980_001627</name>
</gene>
<keyword evidence="4" id="KW-1005">Bacterial flagellum biogenesis</keyword>
<organism evidence="6 7">
    <name type="scientific">Nocardioides daedukensis</name>
    <dbReference type="NCBI Taxonomy" id="634462"/>
    <lineage>
        <taxon>Bacteria</taxon>
        <taxon>Bacillati</taxon>
        <taxon>Actinomycetota</taxon>
        <taxon>Actinomycetes</taxon>
        <taxon>Propionibacteriales</taxon>
        <taxon>Nocardioidaceae</taxon>
        <taxon>Nocardioides</taxon>
    </lineage>
</organism>
<dbReference type="Proteomes" id="UP000540656">
    <property type="component" value="Unassembled WGS sequence"/>
</dbReference>
<dbReference type="RefSeq" id="WP_179501839.1">
    <property type="nucleotide sequence ID" value="NZ_JACCAA010000001.1"/>
</dbReference>
<name>A0A7Y9S2V1_9ACTN</name>
<evidence type="ECO:0000256" key="3">
    <source>
        <dbReference type="ARBA" id="ARBA00022490"/>
    </source>
</evidence>
<evidence type="ECO:0000313" key="7">
    <source>
        <dbReference type="Proteomes" id="UP000540656"/>
    </source>
</evidence>
<evidence type="ECO:0000256" key="2">
    <source>
        <dbReference type="ARBA" id="ARBA00008787"/>
    </source>
</evidence>
<keyword evidence="6" id="KW-0966">Cell projection</keyword>
<dbReference type="AlphaFoldDB" id="A0A7Y9S2V1"/>
<dbReference type="PANTHER" id="PTHR34773:SF1">
    <property type="entry name" value="FLAGELLAR SECRETION CHAPERONE FLIS"/>
    <property type="match status" value="1"/>
</dbReference>
<dbReference type="GO" id="GO:0071973">
    <property type="term" value="P:bacterial-type flagellum-dependent cell motility"/>
    <property type="evidence" value="ECO:0007669"/>
    <property type="project" value="TreeGrafter"/>
</dbReference>
<dbReference type="GO" id="GO:0044780">
    <property type="term" value="P:bacterial-type flagellum assembly"/>
    <property type="evidence" value="ECO:0007669"/>
    <property type="project" value="InterPro"/>
</dbReference>
<dbReference type="GO" id="GO:0005829">
    <property type="term" value="C:cytosol"/>
    <property type="evidence" value="ECO:0007669"/>
    <property type="project" value="UniProtKB-SubCell"/>
</dbReference>
<dbReference type="Pfam" id="PF02561">
    <property type="entry name" value="FliS"/>
    <property type="match status" value="1"/>
</dbReference>
<evidence type="ECO:0000256" key="4">
    <source>
        <dbReference type="ARBA" id="ARBA00022795"/>
    </source>
</evidence>
<keyword evidence="6" id="KW-0969">Cilium</keyword>
<protein>
    <submittedName>
        <fullName evidence="6">Flagellar protein FliS</fullName>
    </submittedName>
</protein>
<sequence>MNPNARNAYLASSVTTASPARLLVMLCERLVLDIERGLQAQQAADFAGAHTQLIHAQDILTELTTSLRPDVWEGAASLTALYDHMSRQLVHANIHRDASATEHCLGLARQLCNTWREAALAAVAS</sequence>
<dbReference type="NCBIfam" id="TIGR00208">
    <property type="entry name" value="fliS"/>
    <property type="match status" value="1"/>
</dbReference>
<dbReference type="EMBL" id="JACCAA010000001">
    <property type="protein sequence ID" value="NYG58704.1"/>
    <property type="molecule type" value="Genomic_DNA"/>
</dbReference>
<dbReference type="InterPro" id="IPR003713">
    <property type="entry name" value="FliS"/>
</dbReference>